<dbReference type="AlphaFoldDB" id="A0A858RQ09"/>
<accession>A0A858RQ09</accession>
<proteinExistence type="predicted"/>
<organism evidence="1 2">
    <name type="scientific">Luteolibacter luteus</name>
    <dbReference type="NCBI Taxonomy" id="2728835"/>
    <lineage>
        <taxon>Bacteria</taxon>
        <taxon>Pseudomonadati</taxon>
        <taxon>Verrucomicrobiota</taxon>
        <taxon>Verrucomicrobiia</taxon>
        <taxon>Verrucomicrobiales</taxon>
        <taxon>Verrucomicrobiaceae</taxon>
        <taxon>Luteolibacter</taxon>
    </lineage>
</organism>
<name>A0A858RQ09_9BACT</name>
<dbReference type="EMBL" id="CP051774">
    <property type="protein sequence ID" value="QJE98962.1"/>
    <property type="molecule type" value="Genomic_DNA"/>
</dbReference>
<evidence type="ECO:0000313" key="1">
    <source>
        <dbReference type="EMBL" id="QJE98962.1"/>
    </source>
</evidence>
<evidence type="ECO:0000313" key="2">
    <source>
        <dbReference type="Proteomes" id="UP000501812"/>
    </source>
</evidence>
<keyword evidence="2" id="KW-1185">Reference proteome</keyword>
<sequence length="225" mass="25190">MKRRLLQLLLILPPLVMAYAAGWTGHAMQSRSRLESERDYAEMKLHKDLTKLRQRSYGSNYFHSEGVFPEIEDRLAAFDPATSNCSIILSYKGGIGGVDRSLRLDGDGSLTKVRDGGTTLITKVDPERCKAFFLATLKSGILNYSEAVVGLKKDLLSPDGLRSVNDLPDSEMRISVPELGVEKLVTIYAPEFEAENYPDIIEFQAFVRIQNELQGFAPSGYPLWR</sequence>
<dbReference type="RefSeq" id="WP_169457448.1">
    <property type="nucleotide sequence ID" value="NZ_CP051774.1"/>
</dbReference>
<gene>
    <name evidence="1" type="ORF">HHL09_25345</name>
</gene>
<protein>
    <submittedName>
        <fullName evidence="1">Uncharacterized protein</fullName>
    </submittedName>
</protein>
<reference evidence="1 2" key="1">
    <citation type="submission" date="2020-04" db="EMBL/GenBank/DDBJ databases">
        <title>Luteolibacter sp. G-1-1-1 isolated from soil.</title>
        <authorList>
            <person name="Dahal R.H."/>
        </authorList>
    </citation>
    <scope>NUCLEOTIDE SEQUENCE [LARGE SCALE GENOMIC DNA]</scope>
    <source>
        <strain evidence="1 2">G-1-1-1</strain>
    </source>
</reference>
<dbReference type="Proteomes" id="UP000501812">
    <property type="component" value="Chromosome"/>
</dbReference>
<dbReference type="KEGG" id="luo:HHL09_25345"/>